<dbReference type="AlphaFoldDB" id="A0A1W1VRT3"/>
<proteinExistence type="predicted"/>
<sequence length="64" mass="7199">MNDLIDCCPVSCDLIKAIFTEVDACCRSCPEHLEGDCPEYCLAYRLLRLVPADFDFGVVEKNEP</sequence>
<name>A0A1W1VRT3_9FIRM</name>
<dbReference type="Proteomes" id="UP000192569">
    <property type="component" value="Chromosome I"/>
</dbReference>
<organism evidence="1 2">
    <name type="scientific">Thermanaeromonas toyohensis ToBE</name>
    <dbReference type="NCBI Taxonomy" id="698762"/>
    <lineage>
        <taxon>Bacteria</taxon>
        <taxon>Bacillati</taxon>
        <taxon>Bacillota</taxon>
        <taxon>Clostridia</taxon>
        <taxon>Neomoorellales</taxon>
        <taxon>Neomoorellaceae</taxon>
        <taxon>Thermanaeromonas</taxon>
    </lineage>
</organism>
<reference evidence="1 2" key="1">
    <citation type="submission" date="2017-04" db="EMBL/GenBank/DDBJ databases">
        <authorList>
            <person name="Afonso C.L."/>
            <person name="Miller P.J."/>
            <person name="Scott M.A."/>
            <person name="Spackman E."/>
            <person name="Goraichik I."/>
            <person name="Dimitrov K.M."/>
            <person name="Suarez D.L."/>
            <person name="Swayne D.E."/>
        </authorList>
    </citation>
    <scope>NUCLEOTIDE SEQUENCE [LARGE SCALE GENOMIC DNA]</scope>
    <source>
        <strain evidence="1 2">ToBE</strain>
    </source>
</reference>
<gene>
    <name evidence="1" type="ORF">SAMN00808754_1389</name>
</gene>
<keyword evidence="2" id="KW-1185">Reference proteome</keyword>
<protein>
    <submittedName>
        <fullName evidence="1">Uncharacterized protein</fullName>
    </submittedName>
</protein>
<accession>A0A1W1VRT3</accession>
<evidence type="ECO:0000313" key="2">
    <source>
        <dbReference type="Proteomes" id="UP000192569"/>
    </source>
</evidence>
<dbReference type="EMBL" id="LT838272">
    <property type="protein sequence ID" value="SMB96046.1"/>
    <property type="molecule type" value="Genomic_DNA"/>
</dbReference>
<evidence type="ECO:0000313" key="1">
    <source>
        <dbReference type="EMBL" id="SMB96046.1"/>
    </source>
</evidence>
<dbReference type="STRING" id="698762.SAMN00808754_1389"/>
<dbReference type="RefSeq" id="WP_172839067.1">
    <property type="nucleotide sequence ID" value="NZ_LT838272.1"/>
</dbReference>